<feature type="region of interest" description="Disordered" evidence="1">
    <location>
        <begin position="59"/>
        <end position="102"/>
    </location>
</feature>
<evidence type="ECO:0000313" key="2">
    <source>
        <dbReference type="EMBL" id="RQW72339.1"/>
    </source>
</evidence>
<organism evidence="2 3">
    <name type="scientific">Lysinibacillus composti</name>
    <dbReference type="NCBI Taxonomy" id="720633"/>
    <lineage>
        <taxon>Bacteria</taxon>
        <taxon>Bacillati</taxon>
        <taxon>Bacillota</taxon>
        <taxon>Bacilli</taxon>
        <taxon>Bacillales</taxon>
        <taxon>Bacillaceae</taxon>
        <taxon>Lysinibacillus</taxon>
    </lineage>
</organism>
<evidence type="ECO:0000256" key="1">
    <source>
        <dbReference type="SAM" id="MobiDB-lite"/>
    </source>
</evidence>
<dbReference type="RefSeq" id="WP_124766753.1">
    <property type="nucleotide sequence ID" value="NZ_JAFBDY010000028.1"/>
</dbReference>
<accession>A0A3N9U6V3</accession>
<dbReference type="Proteomes" id="UP000274033">
    <property type="component" value="Unassembled WGS sequence"/>
</dbReference>
<dbReference type="EMBL" id="RRCT01000027">
    <property type="protein sequence ID" value="RQW72339.1"/>
    <property type="molecule type" value="Genomic_DNA"/>
</dbReference>
<feature type="compositionally biased region" description="Basic and acidic residues" evidence="1">
    <location>
        <begin position="84"/>
        <end position="93"/>
    </location>
</feature>
<feature type="compositionally biased region" description="Basic and acidic residues" evidence="1">
    <location>
        <begin position="195"/>
        <end position="209"/>
    </location>
</feature>
<evidence type="ECO:0000313" key="3">
    <source>
        <dbReference type="Proteomes" id="UP000274033"/>
    </source>
</evidence>
<name>A0A3N9U6V3_9BACI</name>
<reference evidence="2 3" key="1">
    <citation type="journal article" date="2013" name="J. Microbiol.">
        <title>Lysinibacillus chungkukjangi sp. nov., isolated from Chungkukjang, Korean fermented soybean food.</title>
        <authorList>
            <person name="Kim S.J."/>
            <person name="Jang Y.H."/>
            <person name="Hamada M."/>
            <person name="Ahn J.H."/>
            <person name="Weon H.Y."/>
            <person name="Suzuki K."/>
            <person name="Whang K.S."/>
            <person name="Kwon S.W."/>
        </authorList>
    </citation>
    <scope>NUCLEOTIDE SEQUENCE [LARGE SCALE GENOMIC DNA]</scope>
    <source>
        <strain evidence="2 3">MCCC 1A12701</strain>
    </source>
</reference>
<dbReference type="AlphaFoldDB" id="A0A3N9U6V3"/>
<sequence length="232" mass="26959">MSMNEYCSNKKREKHRLIKLLIITLLDELETEYADVHPICHTCQHKGINHENNYEHQQDMKEHKYYEESSSSTSHNKHKPSSKPKNELVKEKSNSPVVNDHNPMKILEQFDMNSLTQLSELINLMSVVGVGGKFNSIMDYKNASQDQHKESSSYDDRSNSEESSSCHDNSNYEESSSSHEDCSHEESSSSCCLQHDVESSSFKEEKKEVKEVYYENKSLRGNFRARKRRKID</sequence>
<feature type="compositionally biased region" description="Basic and acidic residues" evidence="1">
    <location>
        <begin position="146"/>
        <end position="160"/>
    </location>
</feature>
<comment type="caution">
    <text evidence="2">The sequence shown here is derived from an EMBL/GenBank/DDBJ whole genome shotgun (WGS) entry which is preliminary data.</text>
</comment>
<keyword evidence="3" id="KW-1185">Reference proteome</keyword>
<feature type="region of interest" description="Disordered" evidence="1">
    <location>
        <begin position="145"/>
        <end position="209"/>
    </location>
</feature>
<feature type="compositionally biased region" description="Basic and acidic residues" evidence="1">
    <location>
        <begin position="176"/>
        <end position="187"/>
    </location>
</feature>
<protein>
    <submittedName>
        <fullName evidence="2">Uncharacterized protein</fullName>
    </submittedName>
</protein>
<gene>
    <name evidence="2" type="ORF">EBB45_18125</name>
</gene>
<proteinExistence type="predicted"/>